<evidence type="ECO:0000256" key="1">
    <source>
        <dbReference type="SAM" id="Phobius"/>
    </source>
</evidence>
<dbReference type="AlphaFoldDB" id="A0A075FBE0"/>
<dbReference type="SUPFAM" id="SSF103473">
    <property type="entry name" value="MFS general substrate transporter"/>
    <property type="match status" value="1"/>
</dbReference>
<sequence>MVETLSVLVLLGTGLVAGVLFAVAVSVMPALIAMEPERYVDTHKLLGKRYDRIMPFIVSGSVVIDAAFAVRADATGPRVLFIAAALAMTGVAVVSQTRNVPINNRVKKTRPDELGPGWEDPRGQWRDWHLLRTCFAVAGCSLTAAAVVLS</sequence>
<feature type="transmembrane region" description="Helical" evidence="1">
    <location>
        <begin position="78"/>
        <end position="95"/>
    </location>
</feature>
<name>A0A075FBE0_9ACTN</name>
<organism evidence="2">
    <name type="scientific">Streptomyces sp. CN48+</name>
    <dbReference type="NCBI Taxonomy" id="1519915"/>
    <lineage>
        <taxon>Bacteria</taxon>
        <taxon>Bacillati</taxon>
        <taxon>Actinomycetota</taxon>
        <taxon>Actinomycetes</taxon>
        <taxon>Kitasatosporales</taxon>
        <taxon>Streptomycetaceae</taxon>
        <taxon>Streptomyces</taxon>
    </lineage>
</organism>
<proteinExistence type="predicted"/>
<dbReference type="InterPro" id="IPR013901">
    <property type="entry name" value="Anthrone_oxy"/>
</dbReference>
<accession>A0A075FBE0</accession>
<gene>
    <name evidence="2" type="primary">grhM</name>
</gene>
<dbReference type="EMBL" id="KJ610894">
    <property type="protein sequence ID" value="AIE76935.1"/>
    <property type="molecule type" value="Genomic_DNA"/>
</dbReference>
<feature type="transmembrane region" description="Helical" evidence="1">
    <location>
        <begin position="6"/>
        <end position="32"/>
    </location>
</feature>
<evidence type="ECO:0000313" key="2">
    <source>
        <dbReference type="EMBL" id="AIE76935.1"/>
    </source>
</evidence>
<dbReference type="InterPro" id="IPR036259">
    <property type="entry name" value="MFS_trans_sf"/>
</dbReference>
<reference evidence="2" key="1">
    <citation type="journal article" date="2014" name="J. Nat. Prod.">
        <title>Griseorhodins D-F, Neuroactive Intermediates and End Products of Post-PKS Tailoring Modification in Griseorhodin Biosynthesis.</title>
        <authorList>
            <person name="Lin Z."/>
            <person name="Zachariah M.M."/>
            <person name="Marett L."/>
            <person name="Hughen R.W."/>
            <person name="Teichert R.W."/>
            <person name="Concepcion G.P."/>
            <person name="Haygood M.G."/>
            <person name="Olivera B.M."/>
            <person name="Light A.R."/>
            <person name="Schmidt E.W."/>
        </authorList>
    </citation>
    <scope>NUCLEOTIDE SEQUENCE</scope>
    <source>
        <strain evidence="2">CN48+</strain>
    </source>
</reference>
<keyword evidence="1" id="KW-1133">Transmembrane helix</keyword>
<dbReference type="Pfam" id="PF08592">
    <property type="entry name" value="Anthrone_oxy"/>
    <property type="match status" value="1"/>
</dbReference>
<keyword evidence="1" id="KW-0472">Membrane</keyword>
<feature type="transmembrane region" description="Helical" evidence="1">
    <location>
        <begin position="53"/>
        <end position="72"/>
    </location>
</feature>
<keyword evidence="1" id="KW-0812">Transmembrane</keyword>
<protein>
    <submittedName>
        <fullName evidence="2">GrhM</fullName>
    </submittedName>
</protein>